<feature type="non-terminal residue" evidence="2">
    <location>
        <position position="1"/>
    </location>
</feature>
<evidence type="ECO:0008006" key="4">
    <source>
        <dbReference type="Google" id="ProtNLM"/>
    </source>
</evidence>
<organism evidence="2 3">
    <name type="scientific">Micromonospora globispora</name>
    <dbReference type="NCBI Taxonomy" id="1450148"/>
    <lineage>
        <taxon>Bacteria</taxon>
        <taxon>Bacillati</taxon>
        <taxon>Actinomycetota</taxon>
        <taxon>Actinomycetes</taxon>
        <taxon>Micromonosporales</taxon>
        <taxon>Micromonosporaceae</taxon>
        <taxon>Micromonospora</taxon>
    </lineage>
</organism>
<name>A0A317JTX2_9ACTN</name>
<gene>
    <name evidence="2" type="ORF">DLJ46_28930</name>
</gene>
<reference evidence="3" key="1">
    <citation type="submission" date="2018-05" db="EMBL/GenBank/DDBJ databases">
        <title>Micromonospora globispora sp. nov. and Micromonospora rugosa sp. nov., isolated from marine sediment.</title>
        <authorList>
            <person name="Carro L."/>
            <person name="Aysel V."/>
            <person name="Cetin D."/>
            <person name="Igual J.M."/>
            <person name="Klenk H.-P."/>
            <person name="Trujillo M.E."/>
            <person name="Sahin N."/>
        </authorList>
    </citation>
    <scope>NUCLEOTIDE SEQUENCE [LARGE SCALE GENOMIC DNA]</scope>
    <source>
        <strain evidence="3">S2904</strain>
    </source>
</reference>
<dbReference type="Proteomes" id="UP000245683">
    <property type="component" value="Unassembled WGS sequence"/>
</dbReference>
<dbReference type="AlphaFoldDB" id="A0A317JTX2"/>
<proteinExistence type="predicted"/>
<evidence type="ECO:0000313" key="2">
    <source>
        <dbReference type="EMBL" id="PWU43830.1"/>
    </source>
</evidence>
<evidence type="ECO:0000256" key="1">
    <source>
        <dbReference type="SAM" id="Phobius"/>
    </source>
</evidence>
<dbReference type="EMBL" id="QGSV01000383">
    <property type="protein sequence ID" value="PWU43830.1"/>
    <property type="molecule type" value="Genomic_DNA"/>
</dbReference>
<sequence length="69" mass="6532">LLLGASAAVSGGPLGGGRLAEIGPVPWQVAGVATVVIAAGALLSAAATKVLARPAGAEPGARRPAAPRR</sequence>
<keyword evidence="1" id="KW-1133">Transmembrane helix</keyword>
<keyword evidence="1" id="KW-0472">Membrane</keyword>
<accession>A0A317JTX2</accession>
<evidence type="ECO:0000313" key="3">
    <source>
        <dbReference type="Proteomes" id="UP000245683"/>
    </source>
</evidence>
<protein>
    <recommendedName>
        <fullName evidence="4">MFS transporter</fullName>
    </recommendedName>
</protein>
<keyword evidence="3" id="KW-1185">Reference proteome</keyword>
<keyword evidence="1" id="KW-0812">Transmembrane</keyword>
<comment type="caution">
    <text evidence="2">The sequence shown here is derived from an EMBL/GenBank/DDBJ whole genome shotgun (WGS) entry which is preliminary data.</text>
</comment>
<feature type="transmembrane region" description="Helical" evidence="1">
    <location>
        <begin position="27"/>
        <end position="47"/>
    </location>
</feature>